<sequence length="777" mass="88400">MRATLLALIALVTSAWSPQAQPTEPRAASLGITLPIEVIGATGAERSISVSIPEQEVLSSLTLWLQVHNLSSEKKASIRVNTGAWMDLTNSTVTVEGLGKNYGGIGGAFATLRLQVALPAGALKPGNNTLHFRYKPCETVPITQPCDDQRTIGFRVLKLNFIRPDGSRVFAESQFTQEDPNTWQPPFTDAASIEAGKALWERRELKKSNRIPNPTNDPNFAKIKAYCMDCHTRDGRDLKYFNYSNHAIIERAKFHGLDENEGKKIASYIRTLQGVLNPGRPWNPPYQPGPSVEFRPVSHWAAGAGIDAVLEKDRDILPYLFPNFPKIDLGDVSTKGYINTRITPIPLQLPDWNHWLPTIHPKDAWGDEILNDNAYRCYDGSTGDCTSIDAHPKNMRARAQLTKDHGYVDYFNQMHYASQRWTLALYQFLCPRYPNDRCFIFPGGKEKIPDEKIGHDAEYGQKMYSTALWSMVKMWEIMQEFGLEGHQKQLFSDSREEWGWMSNYSFDTSPNLLHLHRDQTGINNNSKLMFTYFSAAWYQVSFTIYNGNHADGRNRDGQRPIDWPYAYDFLAELQSKPADLQNKPELYVPLNGLLTLWLMKAMHVADNGIGPDGQYTKRDEQHGLLDPSIPSPGWSPKTVVDISKLVVPNFIRGWRDITEEERKNILRTMLFAWFQKTKTYTSTDVWWRKPPEVASPSEVINGFYTGSAGNRIWYMLPHFKNFGVERPLIEDVAAWANIVWPQRQWVEDIPNATCMKDPKLHYYVCSTESFGQPNPAP</sequence>
<evidence type="ECO:0008006" key="4">
    <source>
        <dbReference type="Google" id="ProtNLM"/>
    </source>
</evidence>
<evidence type="ECO:0000256" key="1">
    <source>
        <dbReference type="SAM" id="SignalP"/>
    </source>
</evidence>
<accession>A0ABY9WWT4</accession>
<gene>
    <name evidence="2" type="ORF">F0U60_28360</name>
</gene>
<keyword evidence="3" id="KW-1185">Reference proteome</keyword>
<organism evidence="2 3">
    <name type="scientific">Archangium minus</name>
    <dbReference type="NCBI Taxonomy" id="83450"/>
    <lineage>
        <taxon>Bacteria</taxon>
        <taxon>Pseudomonadati</taxon>
        <taxon>Myxococcota</taxon>
        <taxon>Myxococcia</taxon>
        <taxon>Myxococcales</taxon>
        <taxon>Cystobacterineae</taxon>
        <taxon>Archangiaceae</taxon>
        <taxon>Archangium</taxon>
    </lineage>
</organism>
<reference evidence="2 3" key="1">
    <citation type="submission" date="2019-08" db="EMBL/GenBank/DDBJ databases">
        <title>Archangium and Cystobacter genomes.</title>
        <authorList>
            <person name="Chen I.-C.K."/>
            <person name="Wielgoss S."/>
        </authorList>
    </citation>
    <scope>NUCLEOTIDE SEQUENCE [LARGE SCALE GENOMIC DNA]</scope>
    <source>
        <strain evidence="2 3">Cbm 6</strain>
    </source>
</reference>
<feature type="signal peptide" evidence="1">
    <location>
        <begin position="1"/>
        <end position="20"/>
    </location>
</feature>
<feature type="chain" id="PRO_5045387804" description="Cytochrome c domain-containing protein" evidence="1">
    <location>
        <begin position="21"/>
        <end position="777"/>
    </location>
</feature>
<evidence type="ECO:0000313" key="3">
    <source>
        <dbReference type="Proteomes" id="UP001611383"/>
    </source>
</evidence>
<dbReference type="RefSeq" id="WP_395804129.1">
    <property type="nucleotide sequence ID" value="NZ_CP043494.1"/>
</dbReference>
<proteinExistence type="predicted"/>
<protein>
    <recommendedName>
        <fullName evidence="4">Cytochrome c domain-containing protein</fullName>
    </recommendedName>
</protein>
<dbReference type="EMBL" id="CP043494">
    <property type="protein sequence ID" value="WNG47601.1"/>
    <property type="molecule type" value="Genomic_DNA"/>
</dbReference>
<dbReference type="Proteomes" id="UP001611383">
    <property type="component" value="Chromosome"/>
</dbReference>
<evidence type="ECO:0000313" key="2">
    <source>
        <dbReference type="EMBL" id="WNG47601.1"/>
    </source>
</evidence>
<keyword evidence="1" id="KW-0732">Signal</keyword>
<name>A0ABY9WWT4_9BACT</name>